<dbReference type="GO" id="GO:0016491">
    <property type="term" value="F:oxidoreductase activity"/>
    <property type="evidence" value="ECO:0007669"/>
    <property type="project" value="UniProtKB-KW"/>
</dbReference>
<name>A0A438DRB7_VITVI</name>
<dbReference type="InterPro" id="IPR036812">
    <property type="entry name" value="NAD(P)_OxRdtase_dom_sf"/>
</dbReference>
<sequence>MAEEQRVEVQIPRVKLGNQGLEVSKLGFGCMGLSGVYNNPVPDDVGIAIIKHAFSKGITFFDTADGYGPFTNEVLIGKVFAALMENVEQLALRLGCRVARVLSTNYLGLALGGFFKSLPVWDPVEGRFKKRLSQAFKSVDISLSANRLEKIWERFPLGGVASNERTTHPYKGVYPFCLQSHETRRRRGAWMRGMVLKGDKGGLEVGSLTNHQEGMLGDGKQVEDWRWRLCFVFLCPLKEEICSPKATLKGASSCQGWVLVPAVKEVLLGLHDRIVVVCDSYGYRILKALKELPREKIQLATKFGIVGFDPATGMTVNGTPKYVRSCCEASLKRLDVEYIDLYYQHRVDKSVPIEETMEELKKLVAEGKIKYIGLSEPSPDTIRRAHAVHPITALQMEWSLWTRDIEEEIVPLCRELGIGIVPYSPLGRGFFGGKVVDENAPANTFLRLNPRFQGENFEKNKNIYTKMEMLAEKHRCTPAQLALAWVLHQGDDVAPIPGTTKIKNLDDNISSLRLNLTKEDLEEISDAAPLTEVAGARAPDVLISSSWRFADTPARV</sequence>
<evidence type="ECO:0000259" key="3">
    <source>
        <dbReference type="Pfam" id="PF00248"/>
    </source>
</evidence>
<keyword evidence="2" id="KW-0560">Oxidoreductase</keyword>
<proteinExistence type="predicted"/>
<evidence type="ECO:0000256" key="1">
    <source>
        <dbReference type="ARBA" id="ARBA00022857"/>
    </source>
</evidence>
<keyword evidence="1" id="KW-0521">NADP</keyword>
<dbReference type="AlphaFoldDB" id="A0A438DRB7"/>
<protein>
    <submittedName>
        <fullName evidence="4">Putative aldo-keto reductase 1</fullName>
    </submittedName>
</protein>
<accession>A0A438DRB7</accession>
<dbReference type="PANTHER" id="PTHR43625">
    <property type="entry name" value="AFLATOXIN B1 ALDEHYDE REDUCTASE"/>
    <property type="match status" value="1"/>
</dbReference>
<organism evidence="4 5">
    <name type="scientific">Vitis vinifera</name>
    <name type="common">Grape</name>
    <dbReference type="NCBI Taxonomy" id="29760"/>
    <lineage>
        <taxon>Eukaryota</taxon>
        <taxon>Viridiplantae</taxon>
        <taxon>Streptophyta</taxon>
        <taxon>Embryophyta</taxon>
        <taxon>Tracheophyta</taxon>
        <taxon>Spermatophyta</taxon>
        <taxon>Magnoliopsida</taxon>
        <taxon>eudicotyledons</taxon>
        <taxon>Gunneridae</taxon>
        <taxon>Pentapetalae</taxon>
        <taxon>rosids</taxon>
        <taxon>Vitales</taxon>
        <taxon>Vitaceae</taxon>
        <taxon>Viteae</taxon>
        <taxon>Vitis</taxon>
    </lineage>
</organism>
<dbReference type="InterPro" id="IPR050791">
    <property type="entry name" value="Aldo-Keto_reductase"/>
</dbReference>
<dbReference type="PANTHER" id="PTHR43625:SF81">
    <property type="entry name" value="OS01G0618100 PROTEIN"/>
    <property type="match status" value="1"/>
</dbReference>
<evidence type="ECO:0000313" key="5">
    <source>
        <dbReference type="Proteomes" id="UP000288805"/>
    </source>
</evidence>
<dbReference type="InterPro" id="IPR023210">
    <property type="entry name" value="NADP_OxRdtase_dom"/>
</dbReference>
<comment type="caution">
    <text evidence="4">The sequence shown here is derived from an EMBL/GenBank/DDBJ whole genome shotgun (WGS) entry which is preliminary data.</text>
</comment>
<dbReference type="SUPFAM" id="SSF51430">
    <property type="entry name" value="NAD(P)-linked oxidoreductase"/>
    <property type="match status" value="2"/>
</dbReference>
<dbReference type="Pfam" id="PF00248">
    <property type="entry name" value="Aldo_ket_red"/>
    <property type="match status" value="2"/>
</dbReference>
<dbReference type="Proteomes" id="UP000288805">
    <property type="component" value="Unassembled WGS sequence"/>
</dbReference>
<dbReference type="Gene3D" id="3.20.20.100">
    <property type="entry name" value="NADP-dependent oxidoreductase domain"/>
    <property type="match status" value="2"/>
</dbReference>
<evidence type="ECO:0000313" key="4">
    <source>
        <dbReference type="EMBL" id="RVW38036.1"/>
    </source>
</evidence>
<evidence type="ECO:0000256" key="2">
    <source>
        <dbReference type="ARBA" id="ARBA00023002"/>
    </source>
</evidence>
<dbReference type="EMBL" id="QGNW01001516">
    <property type="protein sequence ID" value="RVW38036.1"/>
    <property type="molecule type" value="Genomic_DNA"/>
</dbReference>
<feature type="domain" description="NADP-dependent oxidoreductase" evidence="3">
    <location>
        <begin position="25"/>
        <end position="91"/>
    </location>
</feature>
<feature type="domain" description="NADP-dependent oxidoreductase" evidence="3">
    <location>
        <begin position="287"/>
        <end position="526"/>
    </location>
</feature>
<reference evidence="4 5" key="1">
    <citation type="journal article" date="2018" name="PLoS Genet.">
        <title>Population sequencing reveals clonal diversity and ancestral inbreeding in the grapevine cultivar Chardonnay.</title>
        <authorList>
            <person name="Roach M.J."/>
            <person name="Johnson D.L."/>
            <person name="Bohlmann J."/>
            <person name="van Vuuren H.J."/>
            <person name="Jones S.J."/>
            <person name="Pretorius I.S."/>
            <person name="Schmidt S.A."/>
            <person name="Borneman A.R."/>
        </authorList>
    </citation>
    <scope>NUCLEOTIDE SEQUENCE [LARGE SCALE GENOMIC DNA]</scope>
    <source>
        <strain evidence="5">cv. Chardonnay</strain>
        <tissue evidence="4">Leaf</tissue>
    </source>
</reference>
<gene>
    <name evidence="4" type="primary">AKR1_15</name>
    <name evidence="4" type="ORF">CK203_108590</name>
</gene>